<dbReference type="OrthoDB" id="5146801at2"/>
<accession>A0A2I1PCN4</accession>
<evidence type="ECO:0000256" key="1">
    <source>
        <dbReference type="SAM" id="Phobius"/>
    </source>
</evidence>
<dbReference type="EMBL" id="PKIZ01000004">
    <property type="protein sequence ID" value="PKZ42351.1"/>
    <property type="molecule type" value="Genomic_DNA"/>
</dbReference>
<dbReference type="InterPro" id="IPR025339">
    <property type="entry name" value="DUF4245"/>
</dbReference>
<reference evidence="2 3" key="1">
    <citation type="submission" date="2017-12" db="EMBL/GenBank/DDBJ databases">
        <title>Phylogenetic diversity of female urinary microbiome.</title>
        <authorList>
            <person name="Thomas-White K."/>
            <person name="Wolfe A.J."/>
        </authorList>
    </citation>
    <scope>NUCLEOTIDE SEQUENCE [LARGE SCALE GENOMIC DNA]</scope>
    <source>
        <strain evidence="2 3">UMB1298</strain>
    </source>
</reference>
<organism evidence="2 3">
    <name type="scientific">Kytococcus schroeteri</name>
    <dbReference type="NCBI Taxonomy" id="138300"/>
    <lineage>
        <taxon>Bacteria</taxon>
        <taxon>Bacillati</taxon>
        <taxon>Actinomycetota</taxon>
        <taxon>Actinomycetes</taxon>
        <taxon>Micrococcales</taxon>
        <taxon>Kytococcaceae</taxon>
        <taxon>Kytococcus</taxon>
    </lineage>
</organism>
<evidence type="ECO:0008006" key="4">
    <source>
        <dbReference type="Google" id="ProtNLM"/>
    </source>
</evidence>
<protein>
    <recommendedName>
        <fullName evidence="4">DUF4245 domain-containing protein</fullName>
    </recommendedName>
</protein>
<keyword evidence="3" id="KW-1185">Reference proteome</keyword>
<evidence type="ECO:0000313" key="3">
    <source>
        <dbReference type="Proteomes" id="UP000234206"/>
    </source>
</evidence>
<proteinExistence type="predicted"/>
<gene>
    <name evidence="2" type="ORF">CYJ76_03420</name>
</gene>
<dbReference type="Pfam" id="PF14030">
    <property type="entry name" value="DUF4245"/>
    <property type="match status" value="1"/>
</dbReference>
<keyword evidence="1" id="KW-1133">Transmembrane helix</keyword>
<keyword evidence="1" id="KW-0812">Transmembrane</keyword>
<evidence type="ECO:0000313" key="2">
    <source>
        <dbReference type="EMBL" id="PKZ42351.1"/>
    </source>
</evidence>
<comment type="caution">
    <text evidence="2">The sequence shown here is derived from an EMBL/GenBank/DDBJ whole genome shotgun (WGS) entry which is preliminary data.</text>
</comment>
<keyword evidence="1" id="KW-0472">Membrane</keyword>
<dbReference type="AlphaFoldDB" id="A0A2I1PCN4"/>
<name>A0A2I1PCN4_9MICO</name>
<sequence length="208" mass="22824">MRGMTDPAVQPSPPPRRRGMGSWRSMLWSSLIVVAIVLVWWAMVAMPDRVPERTVDVRQQTATTERETGRDIVEAVGLSGEWRATHAQLRTDGTDKTWHVTFSTPQGRHLSLDQRLLGPEGERAGLVPWAEGKTGTGEYQGEIEADGRTWRTTLRPDPERRGAVLLDAPDDSAVVVSGDASEDELRALVEALRFDGAPRAQSSASASD</sequence>
<feature type="transmembrane region" description="Helical" evidence="1">
    <location>
        <begin position="26"/>
        <end position="43"/>
    </location>
</feature>
<dbReference type="Proteomes" id="UP000234206">
    <property type="component" value="Unassembled WGS sequence"/>
</dbReference>